<dbReference type="Pfam" id="PF00076">
    <property type="entry name" value="RRM_1"/>
    <property type="match status" value="1"/>
</dbReference>
<name>A0A444ZTB8_ARAHY</name>
<dbReference type="InterPro" id="IPR052462">
    <property type="entry name" value="SLIRP/GR-RBP-like"/>
</dbReference>
<dbReference type="Proteomes" id="UP000289738">
    <property type="component" value="Chromosome B03"/>
</dbReference>
<keyword evidence="1 2" id="KW-0694">RNA-binding</keyword>
<evidence type="ECO:0000256" key="2">
    <source>
        <dbReference type="PROSITE-ProRule" id="PRU00176"/>
    </source>
</evidence>
<evidence type="ECO:0000313" key="5">
    <source>
        <dbReference type="EMBL" id="RYR17445.1"/>
    </source>
</evidence>
<evidence type="ECO:0000256" key="1">
    <source>
        <dbReference type="ARBA" id="ARBA00022884"/>
    </source>
</evidence>
<reference evidence="5 6" key="1">
    <citation type="submission" date="2019-01" db="EMBL/GenBank/DDBJ databases">
        <title>Sequencing of cultivated peanut Arachis hypogaea provides insights into genome evolution and oil improvement.</title>
        <authorList>
            <person name="Chen X."/>
        </authorList>
    </citation>
    <scope>NUCLEOTIDE SEQUENCE [LARGE SCALE GENOMIC DNA]</scope>
    <source>
        <strain evidence="6">cv. Fuhuasheng</strain>
        <tissue evidence="5">Leaves</tissue>
    </source>
</reference>
<evidence type="ECO:0000313" key="6">
    <source>
        <dbReference type="Proteomes" id="UP000289738"/>
    </source>
</evidence>
<gene>
    <name evidence="5" type="ORF">Ahy_B03g062192</name>
</gene>
<keyword evidence="6" id="KW-1185">Reference proteome</keyword>
<dbReference type="STRING" id="3818.A0A444ZTB8"/>
<accession>A0A444ZTB8</accession>
<dbReference type="InterPro" id="IPR012677">
    <property type="entry name" value="Nucleotide-bd_a/b_plait_sf"/>
</dbReference>
<protein>
    <recommendedName>
        <fullName evidence="4">RRM domain-containing protein</fullName>
    </recommendedName>
</protein>
<evidence type="ECO:0000256" key="3">
    <source>
        <dbReference type="SAM" id="MobiDB-lite"/>
    </source>
</evidence>
<feature type="domain" description="RRM" evidence="4">
    <location>
        <begin position="42"/>
        <end position="129"/>
    </location>
</feature>
<dbReference type="PROSITE" id="PS50102">
    <property type="entry name" value="RRM"/>
    <property type="match status" value="1"/>
</dbReference>
<comment type="caution">
    <text evidence="5">The sequence shown here is derived from an EMBL/GenBank/DDBJ whole genome shotgun (WGS) entry which is preliminary data.</text>
</comment>
<dbReference type="SUPFAM" id="SSF54928">
    <property type="entry name" value="RNA-binding domain, RBD"/>
    <property type="match status" value="1"/>
</dbReference>
<feature type="region of interest" description="Disordered" evidence="3">
    <location>
        <begin position="1"/>
        <end position="29"/>
    </location>
</feature>
<proteinExistence type="predicted"/>
<dbReference type="InterPro" id="IPR035979">
    <property type="entry name" value="RBD_domain_sf"/>
</dbReference>
<sequence>MCRKDESESWCATSETNMGGARPHKEPPSSSSSWTAFAYAVVAVVHPHLAVTKPPSSLSRYFNGCRNVEYRSDVNSRGCFKVINDRETGRSRGFRFVTFASEQVMRDAIDGMNGPNFNGCNIIINEAQSREGGRSGGSGGYESGTIIKVDTTKMIVTTVITEKKM</sequence>
<evidence type="ECO:0000259" key="4">
    <source>
        <dbReference type="PROSITE" id="PS50102"/>
    </source>
</evidence>
<dbReference type="InterPro" id="IPR000504">
    <property type="entry name" value="RRM_dom"/>
</dbReference>
<organism evidence="5 6">
    <name type="scientific">Arachis hypogaea</name>
    <name type="common">Peanut</name>
    <dbReference type="NCBI Taxonomy" id="3818"/>
    <lineage>
        <taxon>Eukaryota</taxon>
        <taxon>Viridiplantae</taxon>
        <taxon>Streptophyta</taxon>
        <taxon>Embryophyta</taxon>
        <taxon>Tracheophyta</taxon>
        <taxon>Spermatophyta</taxon>
        <taxon>Magnoliopsida</taxon>
        <taxon>eudicotyledons</taxon>
        <taxon>Gunneridae</taxon>
        <taxon>Pentapetalae</taxon>
        <taxon>rosids</taxon>
        <taxon>fabids</taxon>
        <taxon>Fabales</taxon>
        <taxon>Fabaceae</taxon>
        <taxon>Papilionoideae</taxon>
        <taxon>50 kb inversion clade</taxon>
        <taxon>dalbergioids sensu lato</taxon>
        <taxon>Dalbergieae</taxon>
        <taxon>Pterocarpus clade</taxon>
        <taxon>Arachis</taxon>
    </lineage>
</organism>
<dbReference type="Gene3D" id="3.30.70.330">
    <property type="match status" value="1"/>
</dbReference>
<dbReference type="GO" id="GO:0003723">
    <property type="term" value="F:RNA binding"/>
    <property type="evidence" value="ECO:0007669"/>
    <property type="project" value="UniProtKB-UniRule"/>
</dbReference>
<dbReference type="EMBL" id="SDMP01000013">
    <property type="protein sequence ID" value="RYR17445.1"/>
    <property type="molecule type" value="Genomic_DNA"/>
</dbReference>
<dbReference type="PANTHER" id="PTHR48027">
    <property type="entry name" value="HETEROGENEOUS NUCLEAR RIBONUCLEOPROTEIN 87F-RELATED"/>
    <property type="match status" value="1"/>
</dbReference>
<dbReference type="AlphaFoldDB" id="A0A444ZTB8"/>